<keyword evidence="5" id="KW-0472">Membrane</keyword>
<comment type="caution">
    <text evidence="7">The sequence shown here is derived from an EMBL/GenBank/DDBJ whole genome shotgun (WGS) entry which is preliminary data.</text>
</comment>
<dbReference type="OrthoDB" id="9764591at2"/>
<reference evidence="7 8" key="1">
    <citation type="submission" date="2018-03" db="EMBL/GenBank/DDBJ databases">
        <title>Genomic Encyclopedia of Archaeal and Bacterial Type Strains, Phase II (KMG-II): from individual species to whole genera.</title>
        <authorList>
            <person name="Goeker M."/>
        </authorList>
    </citation>
    <scope>NUCLEOTIDE SEQUENCE [LARGE SCALE GENOMIC DNA]</scope>
    <source>
        <strain evidence="7 8">DSM 45601</strain>
    </source>
</reference>
<dbReference type="RefSeq" id="WP_106242050.1">
    <property type="nucleotide sequence ID" value="NZ_PVZC01000002.1"/>
</dbReference>
<dbReference type="GO" id="GO:0043190">
    <property type="term" value="C:ATP-binding cassette (ABC) transporter complex"/>
    <property type="evidence" value="ECO:0007669"/>
    <property type="project" value="InterPro"/>
</dbReference>
<dbReference type="GO" id="GO:0015833">
    <property type="term" value="P:peptide transport"/>
    <property type="evidence" value="ECO:0007669"/>
    <property type="project" value="TreeGrafter"/>
</dbReference>
<evidence type="ECO:0000256" key="2">
    <source>
        <dbReference type="ARBA" id="ARBA00005695"/>
    </source>
</evidence>
<dbReference type="EMBL" id="PVZC01000002">
    <property type="protein sequence ID" value="PRY00533.1"/>
    <property type="molecule type" value="Genomic_DNA"/>
</dbReference>
<dbReference type="GO" id="GO:0042597">
    <property type="term" value="C:periplasmic space"/>
    <property type="evidence" value="ECO:0007669"/>
    <property type="project" value="UniProtKB-ARBA"/>
</dbReference>
<dbReference type="InterPro" id="IPR000914">
    <property type="entry name" value="SBP_5_dom"/>
</dbReference>
<sequence length="611" mass="67594">MVAHRTTPASRARRYAALLGALAVLLLVTPLTAGGASAEEDAPTTMTVAVAQTPDSLSPFLGQRLITTNIYRLIYEHLTAYDQATNEPIGAIAESWEFSDDGLTWTYHLREDLTWSDDQPLTADDVVWTFTTMMEDEGAATANGNFVENFESVTAPDEHTVVIELSQPQATMLALDVPILPRHIWENVEDYGAFHNDTEFPIVGSGPFILTEYEPEQFIRLEANPDYWRERETEGFDEIVFRFYTEQDAMVEALRTGEVSLLTLPLTPAQAASLEGEPNIAINNATGKRFFGFTINPGAQTVDGEEFGDGHPALRDQEVRTAIMHAIDRDALVERVEGGFAEAAHGYIPSRYDDYHWEPTDEQRIDYDPELANQILDEAGYETGDDGVRVSPDGDRMALRIHVHADRPNYVQTADFLAQWLGEIGIEAEVLPVAEVGDALTAGEYDLIFTGWNVNPDPDYVLAIHRCDALPREEGGSMQSDAYFCDEEYDELYERQAAETDPAARAETVRQMQEILYESAVVNVLSYPNAVEAYRSDQIASIQVQPDPGGNIWGQDGHWSFWSAQPAAPRPEGAGNSPLLWIGVGAAVVVAAGLGVLLWRRRSSATADDRE</sequence>
<evidence type="ECO:0000256" key="4">
    <source>
        <dbReference type="ARBA" id="ARBA00022729"/>
    </source>
</evidence>
<feature type="domain" description="Solute-binding protein family 5" evidence="6">
    <location>
        <begin position="87"/>
        <end position="462"/>
    </location>
</feature>
<keyword evidence="5" id="KW-0812">Transmembrane</keyword>
<dbReference type="Gene3D" id="3.10.105.10">
    <property type="entry name" value="Dipeptide-binding Protein, Domain 3"/>
    <property type="match status" value="1"/>
</dbReference>
<dbReference type="InterPro" id="IPR039424">
    <property type="entry name" value="SBP_5"/>
</dbReference>
<gene>
    <name evidence="7" type="ORF">CLV72_102164</name>
</gene>
<accession>A0A2T0Q9L2</accession>
<evidence type="ECO:0000313" key="8">
    <source>
        <dbReference type="Proteomes" id="UP000237846"/>
    </source>
</evidence>
<keyword evidence="8" id="KW-1185">Reference proteome</keyword>
<comment type="similarity">
    <text evidence="2">Belongs to the bacterial solute-binding protein 5 family.</text>
</comment>
<evidence type="ECO:0000256" key="1">
    <source>
        <dbReference type="ARBA" id="ARBA00004196"/>
    </source>
</evidence>
<organism evidence="7 8">
    <name type="scientific">Allonocardiopsis opalescens</name>
    <dbReference type="NCBI Taxonomy" id="1144618"/>
    <lineage>
        <taxon>Bacteria</taxon>
        <taxon>Bacillati</taxon>
        <taxon>Actinomycetota</taxon>
        <taxon>Actinomycetes</taxon>
        <taxon>Streptosporangiales</taxon>
        <taxon>Allonocardiopsis</taxon>
    </lineage>
</organism>
<feature type="transmembrane region" description="Helical" evidence="5">
    <location>
        <begin position="579"/>
        <end position="599"/>
    </location>
</feature>
<dbReference type="PANTHER" id="PTHR30290">
    <property type="entry name" value="PERIPLASMIC BINDING COMPONENT OF ABC TRANSPORTER"/>
    <property type="match status" value="1"/>
</dbReference>
<dbReference type="Gene3D" id="3.40.190.10">
    <property type="entry name" value="Periplasmic binding protein-like II"/>
    <property type="match status" value="1"/>
</dbReference>
<dbReference type="Proteomes" id="UP000237846">
    <property type="component" value="Unassembled WGS sequence"/>
</dbReference>
<dbReference type="Pfam" id="PF00496">
    <property type="entry name" value="SBP_bac_5"/>
    <property type="match status" value="1"/>
</dbReference>
<dbReference type="GO" id="GO:1904680">
    <property type="term" value="F:peptide transmembrane transporter activity"/>
    <property type="evidence" value="ECO:0007669"/>
    <property type="project" value="TreeGrafter"/>
</dbReference>
<keyword evidence="3" id="KW-0813">Transport</keyword>
<keyword evidence="5" id="KW-1133">Transmembrane helix</keyword>
<dbReference type="InterPro" id="IPR030678">
    <property type="entry name" value="Peptide/Ni-bd"/>
</dbReference>
<dbReference type="PANTHER" id="PTHR30290:SF10">
    <property type="entry name" value="PERIPLASMIC OLIGOPEPTIDE-BINDING PROTEIN-RELATED"/>
    <property type="match status" value="1"/>
</dbReference>
<comment type="subcellular location">
    <subcellularLocation>
        <location evidence="1">Cell envelope</location>
    </subcellularLocation>
</comment>
<evidence type="ECO:0000259" key="6">
    <source>
        <dbReference type="Pfam" id="PF00496"/>
    </source>
</evidence>
<keyword evidence="4" id="KW-0732">Signal</keyword>
<evidence type="ECO:0000256" key="5">
    <source>
        <dbReference type="SAM" id="Phobius"/>
    </source>
</evidence>
<dbReference type="PIRSF" id="PIRSF002741">
    <property type="entry name" value="MppA"/>
    <property type="match status" value="1"/>
</dbReference>
<evidence type="ECO:0000256" key="3">
    <source>
        <dbReference type="ARBA" id="ARBA00022448"/>
    </source>
</evidence>
<protein>
    <submittedName>
        <fullName evidence="7">Peptide/nickel transport system substrate-binding protein</fullName>
    </submittedName>
</protein>
<dbReference type="GO" id="GO:0030313">
    <property type="term" value="C:cell envelope"/>
    <property type="evidence" value="ECO:0007669"/>
    <property type="project" value="UniProtKB-SubCell"/>
</dbReference>
<dbReference type="CDD" id="cd00995">
    <property type="entry name" value="PBP2_NikA_DppA_OppA_like"/>
    <property type="match status" value="1"/>
</dbReference>
<dbReference type="SUPFAM" id="SSF53850">
    <property type="entry name" value="Periplasmic binding protein-like II"/>
    <property type="match status" value="1"/>
</dbReference>
<proteinExistence type="inferred from homology"/>
<evidence type="ECO:0000313" key="7">
    <source>
        <dbReference type="EMBL" id="PRY00533.1"/>
    </source>
</evidence>
<dbReference type="AlphaFoldDB" id="A0A2T0Q9L2"/>
<name>A0A2T0Q9L2_9ACTN</name>